<reference evidence="2" key="1">
    <citation type="submission" date="2023-10" db="EMBL/GenBank/DDBJ databases">
        <authorList>
            <person name="Chen Y."/>
            <person name="Shah S."/>
            <person name="Dougan E. K."/>
            <person name="Thang M."/>
            <person name="Chan C."/>
        </authorList>
    </citation>
    <scope>NUCLEOTIDE SEQUENCE [LARGE SCALE GENOMIC DNA]</scope>
</reference>
<feature type="compositionally biased region" description="Basic and acidic residues" evidence="1">
    <location>
        <begin position="496"/>
        <end position="512"/>
    </location>
</feature>
<dbReference type="EMBL" id="CAUYUJ010003095">
    <property type="protein sequence ID" value="CAK0803811.1"/>
    <property type="molecule type" value="Genomic_DNA"/>
</dbReference>
<evidence type="ECO:0000313" key="3">
    <source>
        <dbReference type="Proteomes" id="UP001189429"/>
    </source>
</evidence>
<evidence type="ECO:0000313" key="2">
    <source>
        <dbReference type="EMBL" id="CAK0803811.1"/>
    </source>
</evidence>
<feature type="compositionally biased region" description="Polar residues" evidence="1">
    <location>
        <begin position="516"/>
        <end position="525"/>
    </location>
</feature>
<feature type="compositionally biased region" description="Acidic residues" evidence="1">
    <location>
        <begin position="978"/>
        <end position="997"/>
    </location>
</feature>
<proteinExistence type="predicted"/>
<name>A0ABN9QD20_9DINO</name>
<feature type="region of interest" description="Disordered" evidence="1">
    <location>
        <begin position="1"/>
        <end position="28"/>
    </location>
</feature>
<feature type="region of interest" description="Disordered" evidence="1">
    <location>
        <begin position="492"/>
        <end position="525"/>
    </location>
</feature>
<feature type="compositionally biased region" description="Basic residues" evidence="1">
    <location>
        <begin position="1"/>
        <end position="14"/>
    </location>
</feature>
<dbReference type="Proteomes" id="UP001189429">
    <property type="component" value="Unassembled WGS sequence"/>
</dbReference>
<accession>A0ABN9QD20</accession>
<organism evidence="2 3">
    <name type="scientific">Prorocentrum cordatum</name>
    <dbReference type="NCBI Taxonomy" id="2364126"/>
    <lineage>
        <taxon>Eukaryota</taxon>
        <taxon>Sar</taxon>
        <taxon>Alveolata</taxon>
        <taxon>Dinophyceae</taxon>
        <taxon>Prorocentrales</taxon>
        <taxon>Prorocentraceae</taxon>
        <taxon>Prorocentrum</taxon>
    </lineage>
</organism>
<evidence type="ECO:0000256" key="1">
    <source>
        <dbReference type="SAM" id="MobiDB-lite"/>
    </source>
</evidence>
<gene>
    <name evidence="2" type="ORF">PCOR1329_LOCUS10844</name>
</gene>
<keyword evidence="3" id="KW-1185">Reference proteome</keyword>
<feature type="region of interest" description="Disordered" evidence="1">
    <location>
        <begin position="898"/>
        <end position="997"/>
    </location>
</feature>
<sequence length="997" mass="109651">MAPKKQPKAAAKKKAAPEGEVVGESTGSNNVARVGKLAPLSKEELAVNAEIYATVNASLELIESNPVFSGIRDMAPLSLKVAGDDDANDDDPMNWGQIAPFDAETFTDTFKTSGRVTCGINFFAMDVTYSAAPGVPIRKKAVSSLTEHYYDQPAFFMGSVTIGVAKDSDDVPSLMASHSLKSPSPEEKRFAFVEAIARDIRAGKGDFVLKRQCALSVSACFVDLSTDDALHWQAVQEREDFGTDFEAMRRSAVQRLYEIVNYKKCKEDLSKNTLTTLQLQEEYKKVKLGSYSEEISDTFIEMALKVHKTCFGIQSISKLLLMCDSEYGSRNPFDYLAKLDKISRRAKGDELSWVFHALHDAWKYGFMTDSGLSLRSIEGKGTLAGKSVVDIAIFKKKLRDLFMEKLADFPQWTEEVKTKFRVVCAGHLLFREFNGCPDERANITWKAGWPPSAVEYLAFIDDTLGKGAGEFFELSSVDEHMTHIKEMAHLEVGTKPQEEKQPANEVEVKPDDETGDTTSLTNPENIQLVSPGNLVIDVSAKSADEMQKLNLFKRKVAELVRSHVEFVPDMTKECDLIQALKNTEAGRIKGSKNVENPAQSSYVAIVYDSKVSGECSHRPHLRQVYFRSEHCKRLLKVALNLKEPDAIADGDLYILPDGGKHGNEMALLSGLCDANQKAPQKCKKVLYVMYSEASIRERLKICRNTSGALQVEWMLLITSSSLTLPDKPRIHFEGTSNGEFVGPVAWAPFDSSDTWCLPQAIKKTVITKTNVVLAGGSTYAPDTTTDEKKESEKEIAFIRSLKKESEPVFFHATPTKLWEEILHCHSAKAAVDLAPADGARALAAIRARIPYVGVAFNTAHRDQLLMHVDKTVLKMFQVEGDKLYQPAFAELLKDSPVEEAGADETNKKTSAGKRKRETAQNGQKEDPKQAAAGGQSGGGSDDAKKALLARVAPLSKGKADAAAGGSKGGKRQKKEANADEEMDEDGIDELDDDMGEA</sequence>
<comment type="caution">
    <text evidence="2">The sequence shown here is derived from an EMBL/GenBank/DDBJ whole genome shotgun (WGS) entry which is preliminary data.</text>
</comment>
<protein>
    <submittedName>
        <fullName evidence="2">Uncharacterized protein</fullName>
    </submittedName>
</protein>